<dbReference type="Pfam" id="PF01080">
    <property type="entry name" value="Presenilin"/>
    <property type="match status" value="1"/>
</dbReference>
<dbReference type="EC" id="3.4.23.-" evidence="1"/>
<feature type="transmembrane region" description="Helical" evidence="1">
    <location>
        <begin position="46"/>
        <end position="68"/>
    </location>
</feature>
<dbReference type="GO" id="GO:0007219">
    <property type="term" value="P:Notch signaling pathway"/>
    <property type="evidence" value="ECO:0007669"/>
    <property type="project" value="UniProtKB-KW"/>
</dbReference>
<keyword evidence="1" id="KW-0378">Hydrolase</keyword>
<reference evidence="3" key="1">
    <citation type="submission" date="2022-11" db="UniProtKB">
        <authorList>
            <consortium name="WormBaseParasite"/>
        </authorList>
    </citation>
    <scope>IDENTIFICATION</scope>
</reference>
<keyword evidence="1" id="KW-0645">Protease</keyword>
<dbReference type="PRINTS" id="PR01072">
    <property type="entry name" value="PRESENILIN"/>
</dbReference>
<dbReference type="AlphaFoldDB" id="A0A914H6A3"/>
<dbReference type="Proteomes" id="UP000887572">
    <property type="component" value="Unplaced"/>
</dbReference>
<evidence type="ECO:0000256" key="1">
    <source>
        <dbReference type="RuleBase" id="RU361148"/>
    </source>
</evidence>
<evidence type="ECO:0000313" key="3">
    <source>
        <dbReference type="WBParaSite" id="Gr19_v10_g14399.t1"/>
    </source>
</evidence>
<keyword evidence="1" id="KW-0812">Transmembrane</keyword>
<proteinExistence type="inferred from homology"/>
<accession>A0A914H6A3</accession>
<dbReference type="WBParaSite" id="Gr19_v10_g14399.t1">
    <property type="protein sequence ID" value="Gr19_v10_g14399.t1"/>
    <property type="gene ID" value="Gr19_v10_g14399"/>
</dbReference>
<dbReference type="GO" id="GO:0000139">
    <property type="term" value="C:Golgi membrane"/>
    <property type="evidence" value="ECO:0007669"/>
    <property type="project" value="UniProtKB-SubCell"/>
</dbReference>
<dbReference type="InterPro" id="IPR001108">
    <property type="entry name" value="Peptidase_A22A"/>
</dbReference>
<protein>
    <recommendedName>
        <fullName evidence="1">Presenilin</fullName>
        <ecNumber evidence="1">3.4.23.-</ecNumber>
    </recommendedName>
</protein>
<keyword evidence="1" id="KW-1133">Transmembrane helix</keyword>
<organism evidence="2 3">
    <name type="scientific">Globodera rostochiensis</name>
    <name type="common">Golden nematode worm</name>
    <name type="synonym">Heterodera rostochiensis</name>
    <dbReference type="NCBI Taxonomy" id="31243"/>
    <lineage>
        <taxon>Eukaryota</taxon>
        <taxon>Metazoa</taxon>
        <taxon>Ecdysozoa</taxon>
        <taxon>Nematoda</taxon>
        <taxon>Chromadorea</taxon>
        <taxon>Rhabditida</taxon>
        <taxon>Tylenchina</taxon>
        <taxon>Tylenchomorpha</taxon>
        <taxon>Tylenchoidea</taxon>
        <taxon>Heteroderidae</taxon>
        <taxon>Heteroderinae</taxon>
        <taxon>Globodera</taxon>
    </lineage>
</organism>
<comment type="subcellular location">
    <subcellularLocation>
        <location evidence="1">Endoplasmic reticulum membrane</location>
        <topology evidence="1">Multi-pass membrane protein</topology>
    </subcellularLocation>
    <subcellularLocation>
        <location evidence="1">Golgi apparatus membrane</location>
        <topology evidence="1">Multi-pass membrane protein</topology>
    </subcellularLocation>
</comment>
<dbReference type="PANTHER" id="PTHR10202:SF13">
    <property type="entry name" value="PRESENILIN HOMOLOG"/>
    <property type="match status" value="1"/>
</dbReference>
<dbReference type="GO" id="GO:0042500">
    <property type="term" value="F:aspartic endopeptidase activity, intramembrane cleaving"/>
    <property type="evidence" value="ECO:0007669"/>
    <property type="project" value="InterPro"/>
</dbReference>
<comment type="subunit">
    <text evidence="1">Homodimer.</text>
</comment>
<evidence type="ECO:0000313" key="2">
    <source>
        <dbReference type="Proteomes" id="UP000887572"/>
    </source>
</evidence>
<dbReference type="GO" id="GO:0034205">
    <property type="term" value="P:amyloid-beta formation"/>
    <property type="evidence" value="ECO:0007669"/>
    <property type="project" value="TreeGrafter"/>
</dbReference>
<dbReference type="GO" id="GO:0055074">
    <property type="term" value="P:calcium ion homeostasis"/>
    <property type="evidence" value="ECO:0007669"/>
    <property type="project" value="TreeGrafter"/>
</dbReference>
<dbReference type="PANTHER" id="PTHR10202">
    <property type="entry name" value="PRESENILIN"/>
    <property type="match status" value="1"/>
</dbReference>
<dbReference type="GO" id="GO:0006509">
    <property type="term" value="P:membrane protein ectodomain proteolysis"/>
    <property type="evidence" value="ECO:0007669"/>
    <property type="project" value="TreeGrafter"/>
</dbReference>
<dbReference type="GO" id="GO:0016485">
    <property type="term" value="P:protein processing"/>
    <property type="evidence" value="ECO:0007669"/>
    <property type="project" value="InterPro"/>
</dbReference>
<dbReference type="GO" id="GO:0005789">
    <property type="term" value="C:endoplasmic reticulum membrane"/>
    <property type="evidence" value="ECO:0007669"/>
    <property type="project" value="UniProtKB-SubCell"/>
</dbReference>
<name>A0A914H6A3_GLORO</name>
<dbReference type="GO" id="GO:0070765">
    <property type="term" value="C:gamma-secretase complex"/>
    <property type="evidence" value="ECO:0007669"/>
    <property type="project" value="TreeGrafter"/>
</dbReference>
<keyword evidence="1" id="KW-0472">Membrane</keyword>
<keyword evidence="2" id="KW-1185">Reference proteome</keyword>
<keyword evidence="1" id="KW-0914">Notch signaling pathway</keyword>
<keyword evidence="1" id="KW-0333">Golgi apparatus</keyword>
<comment type="function">
    <text evidence="1">Probable subunit of the gamma-secretase complex, an endoprotease complex that catalyzes the intramembrane cleavage of integral membrane proteins such as Notch receptors.</text>
</comment>
<sequence>MFRPYTPFHSDTEDAGTLLVQSIGNALVLGMSRNRMPNMDFRVTECIEHFALLIIFVFMSALMAVLFIKYLPDWSVWTVLAMLSIWDLVAVLCPKGPLRILVKTTQEPNEAILPALVYSFEADLPLRFPPTGGKINITLNNTSGRLLMWEIRVSPEEVLGHFRLEYGHRSGMLPTGRTILTLCFDGQSDLKMAKPCVVVLFVAGRWDGDAEEPDIAMNRELLKEHNREKQSNYSQFLPERINIDSGHVLTTFGRIMHLPEILIKFKEQKMSRAGHSHELRRSNSSDGEVEQLRLRRTEFSIVGELLFSGAGKSPFTLNNNTGRIRAGVDVVAEAEQLLLLTNESSINADFPLRFTVCGGKANITLNNTSGREMTWKARVSPVAESVHFRLEHAHGSGHLPHGRTNLTLCFDEKSNLTVKGKSWFGSVRRRTLGLGHRGSGCGNEP</sequence>
<feature type="transmembrane region" description="Helical" evidence="1">
    <location>
        <begin position="74"/>
        <end position="93"/>
    </location>
</feature>
<keyword evidence="1" id="KW-0256">Endoplasmic reticulum</keyword>
<comment type="similarity">
    <text evidence="1">Belongs to the peptidase A22A family.</text>
</comment>
<comment type="domain">
    <text evidence="1">The PAL motif is required for normal active site conformation.</text>
</comment>